<dbReference type="GO" id="GO:0010038">
    <property type="term" value="P:response to metal ion"/>
    <property type="evidence" value="ECO:0007669"/>
    <property type="project" value="InterPro"/>
</dbReference>
<evidence type="ECO:0000256" key="1">
    <source>
        <dbReference type="ARBA" id="ARBA00000903"/>
    </source>
</evidence>
<dbReference type="NCBIfam" id="NF009732">
    <property type="entry name" value="PRK13255.1"/>
    <property type="match status" value="1"/>
</dbReference>
<dbReference type="PANTHER" id="PTHR10259">
    <property type="entry name" value="THIOPURINE S-METHYLTRANSFERASE"/>
    <property type="match status" value="1"/>
</dbReference>
<evidence type="ECO:0000256" key="7">
    <source>
        <dbReference type="ARBA" id="ARBA00022679"/>
    </source>
</evidence>
<protein>
    <recommendedName>
        <fullName evidence="4 9">Thiopurine S-methyltransferase</fullName>
        <ecNumber evidence="4 9">2.1.1.67</ecNumber>
    </recommendedName>
    <alternativeName>
        <fullName evidence="9">Thiopurine methyltransferase</fullName>
    </alternativeName>
</protein>
<dbReference type="EMBL" id="CACVAY010000029">
    <property type="protein sequence ID" value="CAA6806235.1"/>
    <property type="molecule type" value="Genomic_DNA"/>
</dbReference>
<evidence type="ECO:0000256" key="6">
    <source>
        <dbReference type="ARBA" id="ARBA00022603"/>
    </source>
</evidence>
<dbReference type="GO" id="GO:0005737">
    <property type="term" value="C:cytoplasm"/>
    <property type="evidence" value="ECO:0007669"/>
    <property type="project" value="UniProtKB-SubCell"/>
</dbReference>
<dbReference type="HAMAP" id="MF_00812">
    <property type="entry name" value="Thiopur_methtran"/>
    <property type="match status" value="1"/>
</dbReference>
<feature type="binding site" evidence="9">
    <location>
        <position position="45"/>
    </location>
    <ligand>
        <name>S-adenosyl-L-methionine</name>
        <dbReference type="ChEBI" id="CHEBI:59789"/>
    </ligand>
</feature>
<dbReference type="PROSITE" id="PS51585">
    <property type="entry name" value="SAM_MT_TPMT"/>
    <property type="match status" value="1"/>
</dbReference>
<dbReference type="PIRSF" id="PIRSF023956">
    <property type="entry name" value="Thiopurine_S-methyltransferase"/>
    <property type="match status" value="1"/>
</dbReference>
<keyword evidence="6 9" id="KW-0489">Methyltransferase</keyword>
<dbReference type="Pfam" id="PF05724">
    <property type="entry name" value="TPMT"/>
    <property type="match status" value="1"/>
</dbReference>
<dbReference type="InterPro" id="IPR022474">
    <property type="entry name" value="Thiopur_S-MeTfrase_Se/Te_detox"/>
</dbReference>
<accession>A0A6S6SFN7</accession>
<dbReference type="InterPro" id="IPR029063">
    <property type="entry name" value="SAM-dependent_MTases_sf"/>
</dbReference>
<dbReference type="NCBIfam" id="TIGR03840">
    <property type="entry name" value="TMPT_Se_Te"/>
    <property type="match status" value="1"/>
</dbReference>
<dbReference type="GO" id="GO:0032259">
    <property type="term" value="P:methylation"/>
    <property type="evidence" value="ECO:0007669"/>
    <property type="project" value="UniProtKB-KW"/>
</dbReference>
<comment type="subcellular location">
    <subcellularLocation>
        <location evidence="2 9">Cytoplasm</location>
    </subcellularLocation>
</comment>
<evidence type="ECO:0000256" key="3">
    <source>
        <dbReference type="ARBA" id="ARBA00008145"/>
    </source>
</evidence>
<dbReference type="Gene3D" id="3.40.50.150">
    <property type="entry name" value="Vaccinia Virus protein VP39"/>
    <property type="match status" value="1"/>
</dbReference>
<feature type="binding site" evidence="9">
    <location>
        <position position="66"/>
    </location>
    <ligand>
        <name>S-adenosyl-L-methionine</name>
        <dbReference type="ChEBI" id="CHEBI:59789"/>
    </ligand>
</feature>
<name>A0A6S6SFN7_9GAMM</name>
<dbReference type="SUPFAM" id="SSF53335">
    <property type="entry name" value="S-adenosyl-L-methionine-dependent methyltransferases"/>
    <property type="match status" value="1"/>
</dbReference>
<dbReference type="GO" id="GO:0008119">
    <property type="term" value="F:thiopurine S-methyltransferase activity"/>
    <property type="evidence" value="ECO:0007669"/>
    <property type="project" value="UniProtKB-UniRule"/>
</dbReference>
<keyword evidence="7 9" id="KW-0808">Transferase</keyword>
<evidence type="ECO:0000256" key="9">
    <source>
        <dbReference type="HAMAP-Rule" id="MF_00812"/>
    </source>
</evidence>
<evidence type="ECO:0000256" key="5">
    <source>
        <dbReference type="ARBA" id="ARBA00022490"/>
    </source>
</evidence>
<feature type="binding site" evidence="9">
    <location>
        <position position="10"/>
    </location>
    <ligand>
        <name>S-adenosyl-L-methionine</name>
        <dbReference type="ChEBI" id="CHEBI:59789"/>
    </ligand>
</feature>
<proteinExistence type="inferred from homology"/>
<sequence>MDSAFWHSRWENKQIGFHSDSFNVHLEKFWKSLSVAKGATVFVPLCGKTLDMLWLLKEGYKVIGVELSEIAIQDFFSENNLDYKTYDEGAFRYYSSGDLTILHGNFFDISEQEIGQCTACYDRASLIALPREMRQRYVDKLKKFHKMASQQLLVTLEYDQSIKNGPPFSVSIDDVHALYTDTHTIKLSYETEIIDEMIGFQKAGVTSITERVFTIT</sequence>
<comment type="similarity">
    <text evidence="3 9">Belongs to the class I-like SAM-binding methyltransferase superfamily. TPMT family.</text>
</comment>
<reference evidence="10" key="1">
    <citation type="submission" date="2020-01" db="EMBL/GenBank/DDBJ databases">
        <authorList>
            <person name="Meier V. D."/>
            <person name="Meier V D."/>
        </authorList>
    </citation>
    <scope>NUCLEOTIDE SEQUENCE</scope>
    <source>
        <strain evidence="10">HLG_WM_MAG_07</strain>
    </source>
</reference>
<evidence type="ECO:0000313" key="10">
    <source>
        <dbReference type="EMBL" id="CAA6806235.1"/>
    </source>
</evidence>
<feature type="binding site" evidence="9">
    <location>
        <position position="123"/>
    </location>
    <ligand>
        <name>S-adenosyl-L-methionine</name>
        <dbReference type="ChEBI" id="CHEBI:59789"/>
    </ligand>
</feature>
<dbReference type="InterPro" id="IPR008854">
    <property type="entry name" value="TPMT"/>
</dbReference>
<comment type="catalytic activity">
    <reaction evidence="1 9">
        <text>S-adenosyl-L-methionine + a thiopurine = S-adenosyl-L-homocysteine + a thiopurine S-methylether.</text>
        <dbReference type="EC" id="2.1.1.67"/>
    </reaction>
</comment>
<dbReference type="EC" id="2.1.1.67" evidence="4 9"/>
<keyword evidence="5 9" id="KW-0963">Cytoplasm</keyword>
<evidence type="ECO:0000256" key="8">
    <source>
        <dbReference type="ARBA" id="ARBA00022691"/>
    </source>
</evidence>
<keyword evidence="8 9" id="KW-0949">S-adenosyl-L-methionine</keyword>
<evidence type="ECO:0000256" key="2">
    <source>
        <dbReference type="ARBA" id="ARBA00004496"/>
    </source>
</evidence>
<dbReference type="PANTHER" id="PTHR10259:SF11">
    <property type="entry name" value="THIOPURINE S-METHYLTRANSFERASE"/>
    <property type="match status" value="1"/>
</dbReference>
<organism evidence="10">
    <name type="scientific">uncultured Thiotrichaceae bacterium</name>
    <dbReference type="NCBI Taxonomy" id="298394"/>
    <lineage>
        <taxon>Bacteria</taxon>
        <taxon>Pseudomonadati</taxon>
        <taxon>Pseudomonadota</taxon>
        <taxon>Gammaproteobacteria</taxon>
        <taxon>Thiotrichales</taxon>
        <taxon>Thiotrichaceae</taxon>
        <taxon>environmental samples</taxon>
    </lineage>
</organism>
<gene>
    <name evidence="9" type="primary">tpm</name>
    <name evidence="10" type="ORF">HELGO_WM12105</name>
</gene>
<dbReference type="AlphaFoldDB" id="A0A6S6SFN7"/>
<evidence type="ECO:0000256" key="4">
    <source>
        <dbReference type="ARBA" id="ARBA00011905"/>
    </source>
</evidence>
<dbReference type="InterPro" id="IPR025835">
    <property type="entry name" value="Thiopurine_S-MeTrfase"/>
</dbReference>
<dbReference type="FunFam" id="3.40.50.150:FF:000101">
    <property type="entry name" value="Thiopurine S-methyltransferase"/>
    <property type="match status" value="1"/>
</dbReference>